<evidence type="ECO:0000313" key="4">
    <source>
        <dbReference type="Proteomes" id="UP000229756"/>
    </source>
</evidence>
<evidence type="ECO:0000313" key="3">
    <source>
        <dbReference type="EMBL" id="PJC24057.1"/>
    </source>
</evidence>
<dbReference type="CDD" id="cd06259">
    <property type="entry name" value="YdcF-like"/>
    <property type="match status" value="1"/>
</dbReference>
<feature type="transmembrane region" description="Helical" evidence="1">
    <location>
        <begin position="12"/>
        <end position="32"/>
    </location>
</feature>
<sequence length="190" mass="22020">MKIKIAHLKFVVLIASLIFFLHIIAIVLFGHFDRVQNADVIIVLGNKVEMDGKPSERLKSRLDKALELYNSGYSFNIFVSGGLSKEGYGEAEVMEEYLLERGVPKSKIRKDYLGFDTEQSGLNSKSYMDELGYKSVIVVSNYYHIPRSVIFFKKIGIKEVYNSHANYYEFRDVYSSFREVFAFYDYLVLR</sequence>
<dbReference type="Pfam" id="PF02698">
    <property type="entry name" value="DUF218"/>
    <property type="match status" value="1"/>
</dbReference>
<keyword evidence="1" id="KW-0472">Membrane</keyword>
<evidence type="ECO:0000259" key="2">
    <source>
        <dbReference type="Pfam" id="PF02698"/>
    </source>
</evidence>
<accession>A0A2M8EN06</accession>
<dbReference type="Proteomes" id="UP000229756">
    <property type="component" value="Unassembled WGS sequence"/>
</dbReference>
<dbReference type="InterPro" id="IPR003848">
    <property type="entry name" value="DUF218"/>
</dbReference>
<protein>
    <submittedName>
        <fullName evidence="3">YdcF family protein</fullName>
    </submittedName>
</protein>
<comment type="caution">
    <text evidence="3">The sequence shown here is derived from an EMBL/GenBank/DDBJ whole genome shotgun (WGS) entry which is preliminary data.</text>
</comment>
<feature type="domain" description="DUF218" evidence="2">
    <location>
        <begin position="39"/>
        <end position="165"/>
    </location>
</feature>
<organism evidence="3 4">
    <name type="scientific">candidate division WWE3 bacterium CG_4_9_14_0_2_um_filter_35_11</name>
    <dbReference type="NCBI Taxonomy" id="1975077"/>
    <lineage>
        <taxon>Bacteria</taxon>
        <taxon>Katanobacteria</taxon>
    </lineage>
</organism>
<gene>
    <name evidence="3" type="ORF">CO058_00305</name>
</gene>
<reference evidence="4" key="1">
    <citation type="submission" date="2017-09" db="EMBL/GenBank/DDBJ databases">
        <title>Depth-based differentiation of microbial function through sediment-hosted aquifers and enrichment of novel symbionts in the deep terrestrial subsurface.</title>
        <authorList>
            <person name="Probst A.J."/>
            <person name="Ladd B."/>
            <person name="Jarett J.K."/>
            <person name="Geller-Mcgrath D.E."/>
            <person name="Sieber C.M.K."/>
            <person name="Emerson J.B."/>
            <person name="Anantharaman K."/>
            <person name="Thomas B.C."/>
            <person name="Malmstrom R."/>
            <person name="Stieglmeier M."/>
            <person name="Klingl A."/>
            <person name="Woyke T."/>
            <person name="Ryan C.M."/>
            <person name="Banfield J.F."/>
        </authorList>
    </citation>
    <scope>NUCLEOTIDE SEQUENCE [LARGE SCALE GENOMIC DNA]</scope>
</reference>
<dbReference type="InterPro" id="IPR051599">
    <property type="entry name" value="Cell_Envelope_Assoc"/>
</dbReference>
<dbReference type="GO" id="GO:0005886">
    <property type="term" value="C:plasma membrane"/>
    <property type="evidence" value="ECO:0007669"/>
    <property type="project" value="TreeGrafter"/>
</dbReference>
<name>A0A2M8EN06_UNCKA</name>
<keyword evidence="1" id="KW-1133">Transmembrane helix</keyword>
<dbReference type="PANTHER" id="PTHR30336">
    <property type="entry name" value="INNER MEMBRANE PROTEIN, PROBABLE PERMEASE"/>
    <property type="match status" value="1"/>
</dbReference>
<proteinExistence type="predicted"/>
<dbReference type="EMBL" id="PFSJ01000003">
    <property type="protein sequence ID" value="PJC24057.1"/>
    <property type="molecule type" value="Genomic_DNA"/>
</dbReference>
<evidence type="ECO:0000256" key="1">
    <source>
        <dbReference type="SAM" id="Phobius"/>
    </source>
</evidence>
<dbReference type="AlphaFoldDB" id="A0A2M8EN06"/>
<dbReference type="InterPro" id="IPR014729">
    <property type="entry name" value="Rossmann-like_a/b/a_fold"/>
</dbReference>
<dbReference type="PANTHER" id="PTHR30336:SF20">
    <property type="entry name" value="DUF218 DOMAIN-CONTAINING PROTEIN"/>
    <property type="match status" value="1"/>
</dbReference>
<keyword evidence="1" id="KW-0812">Transmembrane</keyword>
<dbReference type="Gene3D" id="3.40.50.620">
    <property type="entry name" value="HUPs"/>
    <property type="match status" value="1"/>
</dbReference>